<accession>A0A0F9EXV3</accession>
<dbReference type="InterPro" id="IPR029063">
    <property type="entry name" value="SAM-dependent_MTases_sf"/>
</dbReference>
<dbReference type="InterPro" id="IPR002052">
    <property type="entry name" value="DNA_methylase_N6_adenine_CS"/>
</dbReference>
<dbReference type="EMBL" id="LAZR01032828">
    <property type="protein sequence ID" value="KKL49805.1"/>
    <property type="molecule type" value="Genomic_DNA"/>
</dbReference>
<evidence type="ECO:0000256" key="4">
    <source>
        <dbReference type="ARBA" id="ARBA00022691"/>
    </source>
</evidence>
<feature type="domain" description="DNA methylase N-4/N-6" evidence="5">
    <location>
        <begin position="20"/>
        <end position="204"/>
    </location>
</feature>
<evidence type="ECO:0000256" key="3">
    <source>
        <dbReference type="ARBA" id="ARBA00022679"/>
    </source>
</evidence>
<dbReference type="GO" id="GO:0032259">
    <property type="term" value="P:methylation"/>
    <property type="evidence" value="ECO:0007669"/>
    <property type="project" value="UniProtKB-KW"/>
</dbReference>
<dbReference type="SUPFAM" id="SSF53335">
    <property type="entry name" value="S-adenosyl-L-methionine-dependent methyltransferases"/>
    <property type="match status" value="1"/>
</dbReference>
<dbReference type="Gene3D" id="3.40.50.150">
    <property type="entry name" value="Vaccinia Virus protein VP39"/>
    <property type="match status" value="1"/>
</dbReference>
<reference evidence="6" key="1">
    <citation type="journal article" date="2015" name="Nature">
        <title>Complex archaea that bridge the gap between prokaryotes and eukaryotes.</title>
        <authorList>
            <person name="Spang A."/>
            <person name="Saw J.H."/>
            <person name="Jorgensen S.L."/>
            <person name="Zaremba-Niedzwiedzka K."/>
            <person name="Martijn J."/>
            <person name="Lind A.E."/>
            <person name="van Eijk R."/>
            <person name="Schleper C."/>
            <person name="Guy L."/>
            <person name="Ettema T.J."/>
        </authorList>
    </citation>
    <scope>NUCLEOTIDE SEQUENCE</scope>
</reference>
<name>A0A0F9EXV3_9ZZZZ</name>
<evidence type="ECO:0000256" key="2">
    <source>
        <dbReference type="ARBA" id="ARBA00022603"/>
    </source>
</evidence>
<sequence length="218" mass="24900">MPHYFQANGTFIPLPSSFADLIVTDPPFSINFDGRSSAYNRKKDNVVESYVEISLTDVFPAVSEMVRILKPTGSLWIVMGWNNLRYWEGAVDLCGMTQLGHVIWKYQFGVFAKKRPVSSHYHLLVYTKSKRTWTWNQQGYDEDVWVIQRPYQVGGLKYPNKLPDEVAKEMIIRSSLPGDILVDPFAGSGTITKVAEKLECVAFGGDLINNNEHFWRTE</sequence>
<comment type="similarity">
    <text evidence="1">Belongs to the N(4)/N(6)-methyltransferase family.</text>
</comment>
<gene>
    <name evidence="6" type="ORF">LCGC14_2311810</name>
</gene>
<proteinExistence type="inferred from homology"/>
<dbReference type="PRINTS" id="PR00506">
    <property type="entry name" value="D21N6MTFRASE"/>
</dbReference>
<dbReference type="InterPro" id="IPR002295">
    <property type="entry name" value="N4/N6-MTase_EcoPI_Mod-like"/>
</dbReference>
<keyword evidence="4" id="KW-0949">S-adenosyl-L-methionine</keyword>
<dbReference type="Pfam" id="PF01555">
    <property type="entry name" value="N6_N4_Mtase"/>
    <property type="match status" value="1"/>
</dbReference>
<dbReference type="AlphaFoldDB" id="A0A0F9EXV3"/>
<dbReference type="GO" id="GO:0008170">
    <property type="term" value="F:N-methyltransferase activity"/>
    <property type="evidence" value="ECO:0007669"/>
    <property type="project" value="InterPro"/>
</dbReference>
<dbReference type="InterPro" id="IPR002941">
    <property type="entry name" value="DNA_methylase_N4/N6"/>
</dbReference>
<organism evidence="6">
    <name type="scientific">marine sediment metagenome</name>
    <dbReference type="NCBI Taxonomy" id="412755"/>
    <lineage>
        <taxon>unclassified sequences</taxon>
        <taxon>metagenomes</taxon>
        <taxon>ecological metagenomes</taxon>
    </lineage>
</organism>
<dbReference type="PROSITE" id="PS00092">
    <property type="entry name" value="N6_MTASE"/>
    <property type="match status" value="1"/>
</dbReference>
<dbReference type="GO" id="GO:0003677">
    <property type="term" value="F:DNA binding"/>
    <property type="evidence" value="ECO:0007669"/>
    <property type="project" value="InterPro"/>
</dbReference>
<evidence type="ECO:0000259" key="5">
    <source>
        <dbReference type="Pfam" id="PF01555"/>
    </source>
</evidence>
<comment type="caution">
    <text evidence="6">The sequence shown here is derived from an EMBL/GenBank/DDBJ whole genome shotgun (WGS) entry which is preliminary data.</text>
</comment>
<evidence type="ECO:0000313" key="6">
    <source>
        <dbReference type="EMBL" id="KKL49805.1"/>
    </source>
</evidence>
<protein>
    <recommendedName>
        <fullName evidence="5">DNA methylase N-4/N-6 domain-containing protein</fullName>
    </recommendedName>
</protein>
<keyword evidence="3" id="KW-0808">Transferase</keyword>
<keyword evidence="2" id="KW-0489">Methyltransferase</keyword>
<evidence type="ECO:0000256" key="1">
    <source>
        <dbReference type="ARBA" id="ARBA00006594"/>
    </source>
</evidence>